<sequence length="162" mass="17925">MQPLVRSTRADVTHWGRRRKIQDLVPTLVLGGFFDAVELSAVQAFRNALRGSCTTHRVATLGTFRRDGPRAVHHRCEGGGTASAENLLPRRVRRSSAKARLNQTHQEITEDAIERATETAGSGRRVMTTRAAILAKERAKPIEDDDKGLLVTMGKQIKELCT</sequence>
<organism evidence="1 2">
    <name type="scientific">Colletotrichum limetticola</name>
    <dbReference type="NCBI Taxonomy" id="1209924"/>
    <lineage>
        <taxon>Eukaryota</taxon>
        <taxon>Fungi</taxon>
        <taxon>Dikarya</taxon>
        <taxon>Ascomycota</taxon>
        <taxon>Pezizomycotina</taxon>
        <taxon>Sordariomycetes</taxon>
        <taxon>Hypocreomycetidae</taxon>
        <taxon>Glomerellales</taxon>
        <taxon>Glomerellaceae</taxon>
        <taxon>Colletotrichum</taxon>
        <taxon>Colletotrichum acutatum species complex</taxon>
    </lineage>
</organism>
<proteinExistence type="predicted"/>
<accession>A0ABQ9P800</accession>
<dbReference type="Proteomes" id="UP001169217">
    <property type="component" value="Unassembled WGS sequence"/>
</dbReference>
<gene>
    <name evidence="1" type="ORF">CLIM01_14435</name>
</gene>
<protein>
    <submittedName>
        <fullName evidence="1">Uncharacterized protein</fullName>
    </submittedName>
</protein>
<reference evidence="1" key="1">
    <citation type="submission" date="2023-04" db="EMBL/GenBank/DDBJ databases">
        <title>Colletotrichum limetticola genome sequence.</title>
        <authorList>
            <person name="Baroncelli R."/>
        </authorList>
    </citation>
    <scope>NUCLEOTIDE SEQUENCE</scope>
    <source>
        <strain evidence="1">KLA-Anderson</strain>
    </source>
</reference>
<keyword evidence="2" id="KW-1185">Reference proteome</keyword>
<comment type="caution">
    <text evidence="1">The sequence shown here is derived from an EMBL/GenBank/DDBJ whole genome shotgun (WGS) entry which is preliminary data.</text>
</comment>
<name>A0ABQ9P800_9PEZI</name>
<evidence type="ECO:0000313" key="1">
    <source>
        <dbReference type="EMBL" id="KAK0368207.1"/>
    </source>
</evidence>
<evidence type="ECO:0000313" key="2">
    <source>
        <dbReference type="Proteomes" id="UP001169217"/>
    </source>
</evidence>
<dbReference type="EMBL" id="JARUPT010000918">
    <property type="protein sequence ID" value="KAK0368207.1"/>
    <property type="molecule type" value="Genomic_DNA"/>
</dbReference>